<dbReference type="KEGG" id="lnu:N7U66_17925"/>
<name>A0A9E8MUQ9_9FLAO</name>
<dbReference type="Proteomes" id="UP001164705">
    <property type="component" value="Chromosome"/>
</dbReference>
<accession>A0A9E8MUQ9</accession>
<organism evidence="1 2">
    <name type="scientific">Lacinutrix neustonica</name>
    <dbReference type="NCBI Taxonomy" id="2980107"/>
    <lineage>
        <taxon>Bacteria</taxon>
        <taxon>Pseudomonadati</taxon>
        <taxon>Bacteroidota</taxon>
        <taxon>Flavobacteriia</taxon>
        <taxon>Flavobacteriales</taxon>
        <taxon>Flavobacteriaceae</taxon>
        <taxon>Lacinutrix</taxon>
    </lineage>
</organism>
<sequence length="140" mass="15818">MRKQDSMVVVLLLFLFSTMSAQEKIWEVDLKEDLYQVGWIEQANSGVIIASGAKGLLAMDNVTGETLWHNTELKAVDKNSYLNIDGLPLFYAEYSPIAGKTRGIIVNSSNGDILFDTKEEGYRIKNFMTFPNTELFYSSF</sequence>
<keyword evidence="2" id="KW-1185">Reference proteome</keyword>
<reference evidence="1" key="1">
    <citation type="submission" date="2022-11" db="EMBL/GenBank/DDBJ databases">
        <title>Lacinutrix neustonica HL-RS19T sp. nov., isolated from the surface microlayer sample of brackish Lake Shihwa.</title>
        <authorList>
            <person name="Choi J.Y."/>
            <person name="Hwang C.Y."/>
        </authorList>
    </citation>
    <scope>NUCLEOTIDE SEQUENCE</scope>
    <source>
        <strain evidence="1">HL-RS19</strain>
    </source>
</reference>
<proteinExistence type="predicted"/>
<protein>
    <recommendedName>
        <fullName evidence="3">PQQ-binding-like beta-propeller repeat protein</fullName>
    </recommendedName>
</protein>
<gene>
    <name evidence="1" type="ORF">N7U66_17925</name>
</gene>
<evidence type="ECO:0008006" key="3">
    <source>
        <dbReference type="Google" id="ProtNLM"/>
    </source>
</evidence>
<evidence type="ECO:0000313" key="2">
    <source>
        <dbReference type="Proteomes" id="UP001164705"/>
    </source>
</evidence>
<dbReference type="RefSeq" id="WP_267676349.1">
    <property type="nucleotide sequence ID" value="NZ_CP113088.1"/>
</dbReference>
<evidence type="ECO:0000313" key="1">
    <source>
        <dbReference type="EMBL" id="WAC01751.1"/>
    </source>
</evidence>
<dbReference type="AlphaFoldDB" id="A0A9E8MUQ9"/>
<dbReference type="EMBL" id="CP113088">
    <property type="protein sequence ID" value="WAC01751.1"/>
    <property type="molecule type" value="Genomic_DNA"/>
</dbReference>